<dbReference type="AlphaFoldDB" id="A0AAJ6KZA8"/>
<dbReference type="EMBL" id="CP130472">
    <property type="protein sequence ID" value="WLS46619.1"/>
    <property type="molecule type" value="Genomic_DNA"/>
</dbReference>
<evidence type="ECO:0000256" key="1">
    <source>
        <dbReference type="SAM" id="SignalP"/>
    </source>
</evidence>
<evidence type="ECO:0000313" key="2">
    <source>
        <dbReference type="EMBL" id="WLS46619.1"/>
    </source>
</evidence>
<sequence>MVVAAGALSLLVALITPAQAGTSWVSHDGGANVKVVWTFHGKQMVSLTFTVADTKCNAASAWGDVGLRKVEGIFTSYHGLLNDLGCGTTKTRSTGPFSTGFDILSLQICADGDGLGKKTPSACGSWHDNPYT</sequence>
<keyword evidence="1" id="KW-0732">Signal</keyword>
<name>A0AAJ6KZA8_9ACTN</name>
<dbReference type="RefSeq" id="WP_053658745.1">
    <property type="nucleotide sequence ID" value="NZ_CP130472.1"/>
</dbReference>
<organism evidence="2 3">
    <name type="scientific">Micromonospora profundi</name>
    <dbReference type="NCBI Taxonomy" id="1420889"/>
    <lineage>
        <taxon>Bacteria</taxon>
        <taxon>Bacillati</taxon>
        <taxon>Actinomycetota</taxon>
        <taxon>Actinomycetes</taxon>
        <taxon>Micromonosporales</taxon>
        <taxon>Micromonosporaceae</taxon>
        <taxon>Micromonospora</taxon>
    </lineage>
</organism>
<feature type="signal peptide" evidence="1">
    <location>
        <begin position="1"/>
        <end position="20"/>
    </location>
</feature>
<feature type="chain" id="PRO_5042467473" evidence="1">
    <location>
        <begin position="21"/>
        <end position="132"/>
    </location>
</feature>
<reference evidence="2 3" key="1">
    <citation type="submission" date="2023-07" db="EMBL/GenBank/DDBJ databases">
        <title>Micromonospora profundi TRM 95458 converts glycerol to a new osmotic compound.</title>
        <authorList>
            <person name="Lu D."/>
        </authorList>
    </citation>
    <scope>NUCLEOTIDE SEQUENCE [LARGE SCALE GENOMIC DNA]</scope>
    <source>
        <strain evidence="2 3">TRM95458</strain>
    </source>
</reference>
<accession>A0AAJ6KZA8</accession>
<dbReference type="Proteomes" id="UP001235874">
    <property type="component" value="Chromosome"/>
</dbReference>
<proteinExistence type="predicted"/>
<protein>
    <submittedName>
        <fullName evidence="2">Uncharacterized protein</fullName>
    </submittedName>
</protein>
<evidence type="ECO:0000313" key="3">
    <source>
        <dbReference type="Proteomes" id="UP001235874"/>
    </source>
</evidence>
<gene>
    <name evidence="2" type="ORF">Q3V37_04915</name>
</gene>
<keyword evidence="3" id="KW-1185">Reference proteome</keyword>
<dbReference type="KEGG" id="mprn:Q3V37_04915"/>